<gene>
    <name evidence="3" type="ORF">BDE18_1595</name>
    <name evidence="2" type="ORF">ESD82_14070</name>
</gene>
<reference evidence="3 4" key="1">
    <citation type="submission" date="2018-10" db="EMBL/GenBank/DDBJ databases">
        <title>Genomic Encyclopedia of Archaeal and Bacterial Type Strains, Phase II (KMG-II): from individual species to whole genera.</title>
        <authorList>
            <person name="Goeker M."/>
        </authorList>
    </citation>
    <scope>NUCLEOTIDE SEQUENCE [LARGE SCALE GENOMIC DNA]</scope>
    <source>
        <strain evidence="4">ATCC 35512 / DSM 2944 / CIP 106514 / LMD 82.5 / NBRC 102493 / NCCB 82005 / GB17</strain>
        <strain evidence="3">DSM 2944</strain>
    </source>
</reference>
<dbReference type="EMBL" id="RBLI01000001">
    <property type="protein sequence ID" value="RKS52276.1"/>
    <property type="molecule type" value="Genomic_DNA"/>
</dbReference>
<keyword evidence="4" id="KW-1185">Reference proteome</keyword>
<proteinExistence type="predicted"/>
<evidence type="ECO:0000313" key="4">
    <source>
        <dbReference type="Proteomes" id="UP000273626"/>
    </source>
</evidence>
<protein>
    <recommendedName>
        <fullName evidence="6">Helix-turn-helix domain-containing protein</fullName>
    </recommendedName>
</protein>
<dbReference type="GeneID" id="51371709"/>
<organism evidence="2 5">
    <name type="scientific">Paracoccus pantotrophus</name>
    <name type="common">Thiosphaera pantotropha</name>
    <dbReference type="NCBI Taxonomy" id="82367"/>
    <lineage>
        <taxon>Bacteria</taxon>
        <taxon>Pseudomonadati</taxon>
        <taxon>Pseudomonadota</taxon>
        <taxon>Alphaproteobacteria</taxon>
        <taxon>Rhodobacterales</taxon>
        <taxon>Paracoccaceae</taxon>
        <taxon>Paracoccus</taxon>
    </lineage>
</organism>
<evidence type="ECO:0000313" key="5">
    <source>
        <dbReference type="Proteomes" id="UP000326453"/>
    </source>
</evidence>
<evidence type="ECO:0008006" key="6">
    <source>
        <dbReference type="Google" id="ProtNLM"/>
    </source>
</evidence>
<dbReference type="AlphaFoldDB" id="A0AAE6NYA3"/>
<evidence type="ECO:0000313" key="3">
    <source>
        <dbReference type="EMBL" id="RKS52276.1"/>
    </source>
</evidence>
<dbReference type="RefSeq" id="WP_147428088.1">
    <property type="nucleotide sequence ID" value="NZ_CP044426.1"/>
</dbReference>
<dbReference type="EMBL" id="CP044426">
    <property type="protein sequence ID" value="QFG37292.1"/>
    <property type="molecule type" value="Genomic_DNA"/>
</dbReference>
<feature type="region of interest" description="Disordered" evidence="1">
    <location>
        <begin position="173"/>
        <end position="307"/>
    </location>
</feature>
<evidence type="ECO:0000256" key="1">
    <source>
        <dbReference type="SAM" id="MobiDB-lite"/>
    </source>
</evidence>
<sequence>MQKNAGDCAERTPNARTNPVHDEAGCSGDVREIETPGALVGATEGKEKADKLHGEGYPTRLRAASAIPLIGPWNRRRWDWLDAVLDAPHLSDRAKVMAAKLVTKAASNASGRCFWSNAQFAARLHYSLSKVKRGFGELEEAEFLVVEGGQGKSLRKFHFLMPLSAPPQPHDFDCDGPPDEDATAFVPPPAPARSVSVSHHRQTVPRASATPLRTIAGQPDTTLDSADEREVPSLETATPDHSERVKSDPIKTRSEPRRKGHFAASKGSDVTPSYIIPKKFQNTRERAREAEPQTRPASGAHGAPRKPRLNLVSVAHHGSDREAAWNSWLGKNGFPDLSALRIRSSDKQGAGWEIPYRYPPTEHNAFEIRTARAWAEWATATMETRNG</sequence>
<feature type="region of interest" description="Disordered" evidence="1">
    <location>
        <begin position="1"/>
        <end position="31"/>
    </location>
</feature>
<evidence type="ECO:0000313" key="2">
    <source>
        <dbReference type="EMBL" id="QFG37292.1"/>
    </source>
</evidence>
<dbReference type="Proteomes" id="UP000273626">
    <property type="component" value="Unassembled WGS sequence"/>
</dbReference>
<name>A0AAE6NYA3_PARPN</name>
<feature type="compositionally biased region" description="Basic and acidic residues" evidence="1">
    <location>
        <begin position="282"/>
        <end position="292"/>
    </location>
</feature>
<feature type="compositionally biased region" description="Basic and acidic residues" evidence="1">
    <location>
        <begin position="226"/>
        <end position="257"/>
    </location>
</feature>
<accession>A0AAE6NYA3</accession>
<reference evidence="2 5" key="2">
    <citation type="submission" date="2019-01" db="EMBL/GenBank/DDBJ databases">
        <title>Complete Genome Sequence and Annotation of the Paracoccus pantotrophus type strain DSM 2944.</title>
        <authorList>
            <person name="Bockwoldt J.A."/>
            <person name="Zimmermann M."/>
            <person name="Tiso T."/>
            <person name="Blank L.M."/>
        </authorList>
    </citation>
    <scope>NUCLEOTIDE SEQUENCE [LARGE SCALE GENOMIC DNA]</scope>
    <source>
        <strain evidence="2 5">DSM 2944</strain>
    </source>
</reference>
<feature type="compositionally biased region" description="Basic and acidic residues" evidence="1">
    <location>
        <begin position="19"/>
        <end position="31"/>
    </location>
</feature>
<dbReference type="KEGG" id="ppan:ESD82_14070"/>
<dbReference type="Proteomes" id="UP000326453">
    <property type="component" value="Chromosome 1"/>
</dbReference>